<organism evidence="1 2">
    <name type="scientific">Macroventuria anomochaeta</name>
    <dbReference type="NCBI Taxonomy" id="301207"/>
    <lineage>
        <taxon>Eukaryota</taxon>
        <taxon>Fungi</taxon>
        <taxon>Dikarya</taxon>
        <taxon>Ascomycota</taxon>
        <taxon>Pezizomycotina</taxon>
        <taxon>Dothideomycetes</taxon>
        <taxon>Pleosporomycetidae</taxon>
        <taxon>Pleosporales</taxon>
        <taxon>Pleosporineae</taxon>
        <taxon>Didymellaceae</taxon>
        <taxon>Macroventuria</taxon>
    </lineage>
</organism>
<gene>
    <name evidence="1" type="ORF">BU25DRAFT_349469</name>
</gene>
<sequence>MATRNGAPADTVAPGHADTSITKEGFKITTRKLPILKAGPIDEMTKALGITPPEMIFGDNLTRIEHAASGWSIEFNAFDALDRVDKTGEHMFKVSYSKEWQQNRQKQFEDIKEVVKPFDWSYSTDYKGTTPETPKLEPTTTPIPLALLRRPDPIQFFDEVVLYEDELADNGIAMLSCKIRVMPARLLLLVRFFMRLDGVVFRIRDTRVFVEFGTAEVIREYTAREEKYEEVRRKLAGRKEDVLAIMRDPNRLAEHIPVVEQTLDGVKLK</sequence>
<evidence type="ECO:0000313" key="1">
    <source>
        <dbReference type="EMBL" id="KAF2623689.1"/>
    </source>
</evidence>
<protein>
    <submittedName>
        <fullName evidence="1">TIP41-domain-containing protein</fullName>
    </submittedName>
</protein>
<accession>A0ACB6RPI2</accession>
<keyword evidence="2" id="KW-1185">Reference proteome</keyword>
<dbReference type="EMBL" id="MU006735">
    <property type="protein sequence ID" value="KAF2623689.1"/>
    <property type="molecule type" value="Genomic_DNA"/>
</dbReference>
<dbReference type="Proteomes" id="UP000799754">
    <property type="component" value="Unassembled WGS sequence"/>
</dbReference>
<name>A0ACB6RPI2_9PLEO</name>
<comment type="caution">
    <text evidence="1">The sequence shown here is derived from an EMBL/GenBank/DDBJ whole genome shotgun (WGS) entry which is preliminary data.</text>
</comment>
<proteinExistence type="predicted"/>
<evidence type="ECO:0000313" key="2">
    <source>
        <dbReference type="Proteomes" id="UP000799754"/>
    </source>
</evidence>
<reference evidence="1" key="1">
    <citation type="journal article" date="2020" name="Stud. Mycol.">
        <title>101 Dothideomycetes genomes: a test case for predicting lifestyles and emergence of pathogens.</title>
        <authorList>
            <person name="Haridas S."/>
            <person name="Albert R."/>
            <person name="Binder M."/>
            <person name="Bloem J."/>
            <person name="Labutti K."/>
            <person name="Salamov A."/>
            <person name="Andreopoulos B."/>
            <person name="Baker S."/>
            <person name="Barry K."/>
            <person name="Bills G."/>
            <person name="Bluhm B."/>
            <person name="Cannon C."/>
            <person name="Castanera R."/>
            <person name="Culley D."/>
            <person name="Daum C."/>
            <person name="Ezra D."/>
            <person name="Gonzalez J."/>
            <person name="Henrissat B."/>
            <person name="Kuo A."/>
            <person name="Liang C."/>
            <person name="Lipzen A."/>
            <person name="Lutzoni F."/>
            <person name="Magnuson J."/>
            <person name="Mondo S."/>
            <person name="Nolan M."/>
            <person name="Ohm R."/>
            <person name="Pangilinan J."/>
            <person name="Park H.-J."/>
            <person name="Ramirez L."/>
            <person name="Alfaro M."/>
            <person name="Sun H."/>
            <person name="Tritt A."/>
            <person name="Yoshinaga Y."/>
            <person name="Zwiers L.-H."/>
            <person name="Turgeon B."/>
            <person name="Goodwin S."/>
            <person name="Spatafora J."/>
            <person name="Crous P."/>
            <person name="Grigoriev I."/>
        </authorList>
    </citation>
    <scope>NUCLEOTIDE SEQUENCE</scope>
    <source>
        <strain evidence="1">CBS 525.71</strain>
    </source>
</reference>